<protein>
    <recommendedName>
        <fullName evidence="6">Peptidyl-prolyl cis-trans isomerase</fullName>
        <ecNumber evidence="6">5.2.1.8</ecNumber>
    </recommendedName>
</protein>
<dbReference type="InterPro" id="IPR036944">
    <property type="entry name" value="PPIase_FKBP_N_sf"/>
</dbReference>
<dbReference type="InterPro" id="IPR001179">
    <property type="entry name" value="PPIase_FKBP_dom"/>
</dbReference>
<feature type="domain" description="PPIase FKBP-type" evidence="7">
    <location>
        <begin position="164"/>
        <end position="249"/>
    </location>
</feature>
<dbReference type="Gene3D" id="1.10.287.460">
    <property type="entry name" value="Peptidyl-prolyl cis-trans isomerase, FKBP-type, N-terminal domain"/>
    <property type="match status" value="1"/>
</dbReference>
<evidence type="ECO:0000256" key="2">
    <source>
        <dbReference type="ARBA" id="ARBA00006577"/>
    </source>
</evidence>
<dbReference type="PANTHER" id="PTHR43811">
    <property type="entry name" value="FKBP-TYPE PEPTIDYL-PROLYL CIS-TRANS ISOMERASE FKPA"/>
    <property type="match status" value="1"/>
</dbReference>
<dbReference type="GO" id="GO:0006457">
    <property type="term" value="P:protein folding"/>
    <property type="evidence" value="ECO:0007669"/>
    <property type="project" value="InterPro"/>
</dbReference>
<comment type="caution">
    <text evidence="8">The sequence shown here is derived from an EMBL/GenBank/DDBJ whole genome shotgun (WGS) entry which is preliminary data.</text>
</comment>
<keyword evidence="3 5" id="KW-0697">Rotamase</keyword>
<dbReference type="Pfam" id="PF01346">
    <property type="entry name" value="FKBP_N"/>
    <property type="match status" value="1"/>
</dbReference>
<keyword evidence="4 5" id="KW-0413">Isomerase</keyword>
<dbReference type="AlphaFoldDB" id="A0AAE3H1B1"/>
<dbReference type="SUPFAM" id="SSF54534">
    <property type="entry name" value="FKBP-like"/>
    <property type="match status" value="1"/>
</dbReference>
<accession>A0AAE3H1B1</accession>
<evidence type="ECO:0000259" key="7">
    <source>
        <dbReference type="PROSITE" id="PS50059"/>
    </source>
</evidence>
<dbReference type="Proteomes" id="UP001204144">
    <property type="component" value="Unassembled WGS sequence"/>
</dbReference>
<sequence>MKILSKIAFFTFTINILAVLIGQAQVTKKATVPGKPANATQVVKAPVSKTETSLKTKLDSLSYAIGINVGDNLRNQKLEVNADILAMAIKDAIANTKNIMSSEACGAFIQNYFQNQASKAGNENKVKSEAFLAQNKTKAGVQTTASGLQYKVLTAGTGAKALETDKVKVHYHGTLIDGTVFDSSVNRGEPATFGVTQVIKGWVEALQMMPVGSKWTLYIPSDLAYGPQGPPSIGPNQALIFDVELIEIVK</sequence>
<keyword evidence="9" id="KW-1185">Reference proteome</keyword>
<name>A0AAE3H1B1_9BACT</name>
<dbReference type="Pfam" id="PF00254">
    <property type="entry name" value="FKBP_C"/>
    <property type="match status" value="1"/>
</dbReference>
<proteinExistence type="inferred from homology"/>
<evidence type="ECO:0000256" key="1">
    <source>
        <dbReference type="ARBA" id="ARBA00000971"/>
    </source>
</evidence>
<reference evidence="8 9" key="1">
    <citation type="submission" date="2018-11" db="EMBL/GenBank/DDBJ databases">
        <title>Novel bacteria species description.</title>
        <authorList>
            <person name="Han J.-H."/>
        </authorList>
    </citation>
    <scope>NUCLEOTIDE SEQUENCE [LARGE SCALE GENOMIC DNA]</scope>
    <source>
        <strain evidence="8 9">KCTC23259</strain>
    </source>
</reference>
<organism evidence="8 9">
    <name type="scientific">Lacihabitans soyangensis</name>
    <dbReference type="NCBI Taxonomy" id="869394"/>
    <lineage>
        <taxon>Bacteria</taxon>
        <taxon>Pseudomonadati</taxon>
        <taxon>Bacteroidota</taxon>
        <taxon>Cytophagia</taxon>
        <taxon>Cytophagales</taxon>
        <taxon>Leadbetterellaceae</taxon>
        <taxon>Lacihabitans</taxon>
    </lineage>
</organism>
<comment type="similarity">
    <text evidence="2 6">Belongs to the FKBP-type PPIase family.</text>
</comment>
<dbReference type="GO" id="GO:0003755">
    <property type="term" value="F:peptidyl-prolyl cis-trans isomerase activity"/>
    <property type="evidence" value="ECO:0007669"/>
    <property type="project" value="UniProtKB-UniRule"/>
</dbReference>
<dbReference type="RefSeq" id="WP_255036864.1">
    <property type="nucleotide sequence ID" value="NZ_RJUF01000020.1"/>
</dbReference>
<dbReference type="InterPro" id="IPR000774">
    <property type="entry name" value="PPIase_FKBP_N"/>
</dbReference>
<evidence type="ECO:0000256" key="5">
    <source>
        <dbReference type="PROSITE-ProRule" id="PRU00277"/>
    </source>
</evidence>
<evidence type="ECO:0000256" key="6">
    <source>
        <dbReference type="RuleBase" id="RU003915"/>
    </source>
</evidence>
<gene>
    <name evidence="8" type="ORF">EGI31_08930</name>
</gene>
<evidence type="ECO:0000256" key="4">
    <source>
        <dbReference type="ARBA" id="ARBA00023235"/>
    </source>
</evidence>
<evidence type="ECO:0000256" key="3">
    <source>
        <dbReference type="ARBA" id="ARBA00023110"/>
    </source>
</evidence>
<dbReference type="EMBL" id="RJUF01000020">
    <property type="protein sequence ID" value="MCP9763078.1"/>
    <property type="molecule type" value="Genomic_DNA"/>
</dbReference>
<dbReference type="EC" id="5.2.1.8" evidence="6"/>
<evidence type="ECO:0000313" key="8">
    <source>
        <dbReference type="EMBL" id="MCP9763078.1"/>
    </source>
</evidence>
<dbReference type="InterPro" id="IPR046357">
    <property type="entry name" value="PPIase_dom_sf"/>
</dbReference>
<evidence type="ECO:0000313" key="9">
    <source>
        <dbReference type="Proteomes" id="UP001204144"/>
    </source>
</evidence>
<dbReference type="PROSITE" id="PS50059">
    <property type="entry name" value="FKBP_PPIASE"/>
    <property type="match status" value="1"/>
</dbReference>
<comment type="catalytic activity">
    <reaction evidence="1 5 6">
        <text>[protein]-peptidylproline (omega=180) = [protein]-peptidylproline (omega=0)</text>
        <dbReference type="Rhea" id="RHEA:16237"/>
        <dbReference type="Rhea" id="RHEA-COMP:10747"/>
        <dbReference type="Rhea" id="RHEA-COMP:10748"/>
        <dbReference type="ChEBI" id="CHEBI:83833"/>
        <dbReference type="ChEBI" id="CHEBI:83834"/>
        <dbReference type="EC" id="5.2.1.8"/>
    </reaction>
</comment>
<dbReference type="Gene3D" id="3.10.50.40">
    <property type="match status" value="1"/>
</dbReference>
<dbReference type="FunFam" id="3.10.50.40:FF:000006">
    <property type="entry name" value="Peptidyl-prolyl cis-trans isomerase"/>
    <property type="match status" value="1"/>
</dbReference>
<dbReference type="PANTHER" id="PTHR43811:SF19">
    <property type="entry name" value="39 KDA FK506-BINDING NUCLEAR PROTEIN"/>
    <property type="match status" value="1"/>
</dbReference>